<keyword evidence="3" id="KW-1185">Reference proteome</keyword>
<dbReference type="PRINTS" id="PR00792">
    <property type="entry name" value="PEPSIN"/>
</dbReference>
<protein>
    <submittedName>
        <fullName evidence="2">Uncharacterized protein</fullName>
    </submittedName>
</protein>
<comment type="similarity">
    <text evidence="1">Belongs to the peptidase A1 family.</text>
</comment>
<dbReference type="Gene3D" id="2.40.70.10">
    <property type="entry name" value="Acid Proteases"/>
    <property type="match status" value="2"/>
</dbReference>
<dbReference type="GO" id="GO:0004190">
    <property type="term" value="F:aspartic-type endopeptidase activity"/>
    <property type="evidence" value="ECO:0007669"/>
    <property type="project" value="InterPro"/>
</dbReference>
<dbReference type="InterPro" id="IPR001461">
    <property type="entry name" value="Aspartic_peptidase_A1"/>
</dbReference>
<evidence type="ECO:0000313" key="3">
    <source>
        <dbReference type="Proteomes" id="UP000077521"/>
    </source>
</evidence>
<dbReference type="PROSITE" id="PS51767">
    <property type="entry name" value="PEPTIDASE_A1"/>
    <property type="match status" value="1"/>
</dbReference>
<sequence>MKVTNQTTTSVTLANQANTLLMAPASVGTPERTFLLAIDTSASDLWILTDIWGEDPSDPLIRNATYGPNATRTPAELPEAPSSSFRSTNRSFASTAVTGAAVYYGYQGTDVVTFAGRTLDKAYMDINSHSSNGQPAFPAVGVMGLGWAALANGMVSPFWQATGAGIFSLHLMTSPSLFNVYANGGTLYLGPPPAPAPEPSSNASSPYTGSITYHPLAPNHTSTWSLTLTSLLVSNSSIPFSSSSSSSTSLKGAEALIDSATNTIAVPDAVASAFYSRVRGAEPVPLSPGFWWYPCNHTDAIPQPIVGQEDQALNVTLSFALANSTSKAYVIPDGLFGIPTTMPASGNIAGFDGSGSSTNFELDGLVKCIGTLYGYGNLTKGAVSNSTTLNAADSDAADLFIVGLPFLRSVFSVFDGTTSEIGFAQLSDDPLSPTALAEGKKDVSWRAAYQAGEPDRNADGTPDDDPEGSRSGSGPGMGSSAASGAGRMVRRGGVVQGLGLGGLIGFGLWMVLL</sequence>
<reference evidence="2" key="1">
    <citation type="submission" date="2016-04" db="EMBL/GenBank/DDBJ databases">
        <authorList>
            <person name="Nguyen H.D."/>
            <person name="Samba Siva P."/>
            <person name="Cullis J."/>
            <person name="Levesque C.A."/>
            <person name="Hambleton S."/>
        </authorList>
    </citation>
    <scope>NUCLEOTIDE SEQUENCE</scope>
    <source>
        <strain evidence="2">DAOMC 236416</strain>
    </source>
</reference>
<dbReference type="PANTHER" id="PTHR47966">
    <property type="entry name" value="BETA-SITE APP-CLEAVING ENZYME, ISOFORM A-RELATED"/>
    <property type="match status" value="1"/>
</dbReference>
<evidence type="ECO:0000256" key="1">
    <source>
        <dbReference type="ARBA" id="ARBA00007447"/>
    </source>
</evidence>
<dbReference type="InterPro" id="IPR021109">
    <property type="entry name" value="Peptidase_aspartic_dom_sf"/>
</dbReference>
<dbReference type="EMBL" id="LWDF02000410">
    <property type="protein sequence ID" value="KAE8249085.1"/>
    <property type="molecule type" value="Genomic_DNA"/>
</dbReference>
<comment type="caution">
    <text evidence="2">The sequence shown here is derived from an EMBL/GenBank/DDBJ whole genome shotgun (WGS) entry which is preliminary data.</text>
</comment>
<dbReference type="GO" id="GO:0006508">
    <property type="term" value="P:proteolysis"/>
    <property type="evidence" value="ECO:0007669"/>
    <property type="project" value="InterPro"/>
</dbReference>
<evidence type="ECO:0000313" key="2">
    <source>
        <dbReference type="EMBL" id="KAE8249085.1"/>
    </source>
</evidence>
<accession>A0A177T708</accession>
<reference evidence="2" key="2">
    <citation type="journal article" date="2019" name="IMA Fungus">
        <title>Genome sequencing and comparison of five Tilletia species to identify candidate genes for the detection of regulated species infecting wheat.</title>
        <authorList>
            <person name="Nguyen H.D.T."/>
            <person name="Sultana T."/>
            <person name="Kesanakurti P."/>
            <person name="Hambleton S."/>
        </authorList>
    </citation>
    <scope>NUCLEOTIDE SEQUENCE</scope>
    <source>
        <strain evidence="2">DAOMC 236416</strain>
    </source>
</reference>
<dbReference type="AlphaFoldDB" id="A0A177T708"/>
<dbReference type="InterPro" id="IPR034164">
    <property type="entry name" value="Pepsin-like_dom"/>
</dbReference>
<dbReference type="SUPFAM" id="SSF50630">
    <property type="entry name" value="Acid proteases"/>
    <property type="match status" value="1"/>
</dbReference>
<organism evidence="2 3">
    <name type="scientific">Tilletia indica</name>
    <dbReference type="NCBI Taxonomy" id="43049"/>
    <lineage>
        <taxon>Eukaryota</taxon>
        <taxon>Fungi</taxon>
        <taxon>Dikarya</taxon>
        <taxon>Basidiomycota</taxon>
        <taxon>Ustilaginomycotina</taxon>
        <taxon>Exobasidiomycetes</taxon>
        <taxon>Tilletiales</taxon>
        <taxon>Tilletiaceae</taxon>
        <taxon>Tilletia</taxon>
    </lineage>
</organism>
<gene>
    <name evidence="2" type="ORF">A4X13_0g5343</name>
</gene>
<proteinExistence type="inferred from homology"/>
<dbReference type="InterPro" id="IPR033121">
    <property type="entry name" value="PEPTIDASE_A1"/>
</dbReference>
<name>A0A177T708_9BASI</name>
<dbReference type="PANTHER" id="PTHR47966:SF57">
    <property type="entry name" value="PEPTIDASE A1 DOMAIN-CONTAINING PROTEIN"/>
    <property type="match status" value="1"/>
</dbReference>
<dbReference type="Proteomes" id="UP000077521">
    <property type="component" value="Unassembled WGS sequence"/>
</dbReference>
<dbReference type="CDD" id="cd05471">
    <property type="entry name" value="pepsin_like"/>
    <property type="match status" value="1"/>
</dbReference>
<dbReference type="Pfam" id="PF00026">
    <property type="entry name" value="Asp"/>
    <property type="match status" value="1"/>
</dbReference>